<dbReference type="Proteomes" id="UP000252519">
    <property type="component" value="Unassembled WGS sequence"/>
</dbReference>
<comment type="caution">
    <text evidence="1">The sequence shown here is derived from an EMBL/GenBank/DDBJ whole genome shotgun (WGS) entry which is preliminary data.</text>
</comment>
<name>A0A368H5H0_ANCCA</name>
<gene>
    <name evidence="1" type="ORF">ANCCAN_01930</name>
</gene>
<organism evidence="1 2">
    <name type="scientific">Ancylostoma caninum</name>
    <name type="common">Dog hookworm</name>
    <dbReference type="NCBI Taxonomy" id="29170"/>
    <lineage>
        <taxon>Eukaryota</taxon>
        <taxon>Metazoa</taxon>
        <taxon>Ecdysozoa</taxon>
        <taxon>Nematoda</taxon>
        <taxon>Chromadorea</taxon>
        <taxon>Rhabditida</taxon>
        <taxon>Rhabditina</taxon>
        <taxon>Rhabditomorpha</taxon>
        <taxon>Strongyloidea</taxon>
        <taxon>Ancylostomatidae</taxon>
        <taxon>Ancylostomatinae</taxon>
        <taxon>Ancylostoma</taxon>
    </lineage>
</organism>
<keyword evidence="2" id="KW-1185">Reference proteome</keyword>
<protein>
    <submittedName>
        <fullName evidence="1">Uncharacterized protein</fullName>
    </submittedName>
</protein>
<proteinExistence type="predicted"/>
<dbReference type="EMBL" id="JOJR01000010">
    <property type="protein sequence ID" value="RCN51842.1"/>
    <property type="molecule type" value="Genomic_DNA"/>
</dbReference>
<accession>A0A368H5H0</accession>
<reference evidence="1 2" key="1">
    <citation type="submission" date="2014-10" db="EMBL/GenBank/DDBJ databases">
        <title>Draft genome of the hookworm Ancylostoma caninum.</title>
        <authorList>
            <person name="Mitreva M."/>
        </authorList>
    </citation>
    <scope>NUCLEOTIDE SEQUENCE [LARGE SCALE GENOMIC DNA]</scope>
    <source>
        <strain evidence="1 2">Baltimore</strain>
    </source>
</reference>
<dbReference type="AlphaFoldDB" id="A0A368H5H0"/>
<dbReference type="OrthoDB" id="5871855at2759"/>
<evidence type="ECO:0000313" key="1">
    <source>
        <dbReference type="EMBL" id="RCN51842.1"/>
    </source>
</evidence>
<evidence type="ECO:0000313" key="2">
    <source>
        <dbReference type="Proteomes" id="UP000252519"/>
    </source>
</evidence>
<sequence length="78" mass="8694">MRDNEKRINCLVFYSAAKNTTGLPKIDPKYLGLEKIVAVGLDNANLKALIPSNGIDVMVPKRFVDAHVDRIVNAIMKR</sequence>